<keyword evidence="4" id="KW-1185">Reference proteome</keyword>
<dbReference type="Gene3D" id="6.10.340.10">
    <property type="match status" value="1"/>
</dbReference>
<keyword evidence="1" id="KW-0472">Membrane</keyword>
<dbReference type="SUPFAM" id="SSF55785">
    <property type="entry name" value="PYP-like sensor domain (PAS domain)"/>
    <property type="match status" value="1"/>
</dbReference>
<name>A0A9E7TL79_9EURY</name>
<accession>A0A9E7TL79</accession>
<dbReference type="GO" id="GO:0007165">
    <property type="term" value="P:signal transduction"/>
    <property type="evidence" value="ECO:0007669"/>
    <property type="project" value="InterPro"/>
</dbReference>
<dbReference type="GO" id="GO:0016020">
    <property type="term" value="C:membrane"/>
    <property type="evidence" value="ECO:0007669"/>
    <property type="project" value="InterPro"/>
</dbReference>
<dbReference type="GeneID" id="74307097"/>
<dbReference type="EMBL" id="CP096115">
    <property type="protein sequence ID" value="UUX93539.1"/>
    <property type="molecule type" value="Genomic_DNA"/>
</dbReference>
<evidence type="ECO:0000256" key="1">
    <source>
        <dbReference type="SAM" id="Phobius"/>
    </source>
</evidence>
<feature type="transmembrane region" description="Helical" evidence="1">
    <location>
        <begin position="7"/>
        <end position="34"/>
    </location>
</feature>
<dbReference type="KEGG" id="mend:L6E24_05330"/>
<dbReference type="InterPro" id="IPR003660">
    <property type="entry name" value="HAMP_dom"/>
</dbReference>
<dbReference type="CDD" id="cd06225">
    <property type="entry name" value="HAMP"/>
    <property type="match status" value="1"/>
</dbReference>
<dbReference type="Proteomes" id="UP001060368">
    <property type="component" value="Chromosome"/>
</dbReference>
<dbReference type="RefSeq" id="WP_257743676.1">
    <property type="nucleotide sequence ID" value="NZ_CP096115.1"/>
</dbReference>
<evidence type="ECO:0000259" key="2">
    <source>
        <dbReference type="PROSITE" id="PS50885"/>
    </source>
</evidence>
<dbReference type="SMART" id="SM00304">
    <property type="entry name" value="HAMP"/>
    <property type="match status" value="1"/>
</dbReference>
<dbReference type="InterPro" id="IPR007892">
    <property type="entry name" value="CHASE4"/>
</dbReference>
<dbReference type="Pfam" id="PF05228">
    <property type="entry name" value="CHASE4"/>
    <property type="match status" value="1"/>
</dbReference>
<dbReference type="CDD" id="cd00130">
    <property type="entry name" value="PAS"/>
    <property type="match status" value="1"/>
</dbReference>
<dbReference type="InterPro" id="IPR000014">
    <property type="entry name" value="PAS"/>
</dbReference>
<dbReference type="InterPro" id="IPR035965">
    <property type="entry name" value="PAS-like_dom_sf"/>
</dbReference>
<proteinExistence type="predicted"/>
<gene>
    <name evidence="3" type="ORF">L6E24_05330</name>
</gene>
<organism evidence="3 4">
    <name type="scientific">Methanoplanus endosymbiosus</name>
    <dbReference type="NCBI Taxonomy" id="33865"/>
    <lineage>
        <taxon>Archaea</taxon>
        <taxon>Methanobacteriati</taxon>
        <taxon>Methanobacteriota</taxon>
        <taxon>Stenosarchaea group</taxon>
        <taxon>Methanomicrobia</taxon>
        <taxon>Methanomicrobiales</taxon>
        <taxon>Methanomicrobiaceae</taxon>
        <taxon>Methanoplanus</taxon>
    </lineage>
</organism>
<evidence type="ECO:0000313" key="4">
    <source>
        <dbReference type="Proteomes" id="UP001060368"/>
    </source>
</evidence>
<sequence>MNIRQKTVIIVATVFSVLIVLHIATYGLFILGSYSDVEENIIKQDLERVVTAFGDDINHLDSVAIEWSSTDSVKYYLENKSSGNIQGLLTPETFERLQFNLIYFYDSEGNKLDGSEYDLVNSVFSDVDENSESVIKEFNFHSYSPENKEGLMGIIILPKGPVMITSRPVADADLGDGMVGTIVMARYFDDRMLDRLSAITNFPVVPVTDSEEISQKMERFSDYDETSYPLVTRYENDLLYLFAPMDITPADEDNLLGTILINDVYGDEKILFEITIPRAVYLQGKSTLIFSILLFIFSAIIMEVVIFLLLEKFVLSRTSLLSRSVNEIGKNRDFSQRVEDEGSDEISSLSDGINGMLEELESSQKQLKTKLDVTEERYRLFFNSGNDVVLVCGNGENSCSFIEVNDAAVDILGYLKEEFSGLGPEDIIREEISDDPGFLLRMKEGQSFFTVYFIAKDGREIPFEVSAHIFNNFGSPATLMIARDITERVENEKMRAETLKQIEKNIGQLAVLNDNLRNPLQVIMSHVLLGEDGNPDVILNQIEEITVIVHKLDKGWLESLKIRDYLVRYHGMSYDENKVEEYTGEMDKL</sequence>
<keyword evidence="1" id="KW-0812">Transmembrane</keyword>
<dbReference type="Pfam" id="PF13426">
    <property type="entry name" value="PAS_9"/>
    <property type="match status" value="1"/>
</dbReference>
<dbReference type="NCBIfam" id="TIGR00229">
    <property type="entry name" value="sensory_box"/>
    <property type="match status" value="1"/>
</dbReference>
<dbReference type="AlphaFoldDB" id="A0A9E7TL79"/>
<reference evidence="3" key="1">
    <citation type="submission" date="2022-04" db="EMBL/GenBank/DDBJ databases">
        <title>Complete genome of Methanoplanus endosymbiosus DSM 3599.</title>
        <authorList>
            <person name="Chen S.-C."/>
            <person name="You Y.-T."/>
            <person name="Zhou Y.-Z."/>
            <person name="Lai M.-C."/>
        </authorList>
    </citation>
    <scope>NUCLEOTIDE SEQUENCE</scope>
    <source>
        <strain evidence="3">DSM 3599</strain>
    </source>
</reference>
<protein>
    <submittedName>
        <fullName evidence="3">PAS domain S-box protein</fullName>
    </submittedName>
</protein>
<feature type="domain" description="HAMP" evidence="2">
    <location>
        <begin position="312"/>
        <end position="365"/>
    </location>
</feature>
<feature type="transmembrane region" description="Helical" evidence="1">
    <location>
        <begin position="288"/>
        <end position="310"/>
    </location>
</feature>
<dbReference type="Pfam" id="PF00672">
    <property type="entry name" value="HAMP"/>
    <property type="match status" value="1"/>
</dbReference>
<dbReference type="PROSITE" id="PS50885">
    <property type="entry name" value="HAMP"/>
    <property type="match status" value="1"/>
</dbReference>
<keyword evidence="1" id="KW-1133">Transmembrane helix</keyword>
<evidence type="ECO:0000313" key="3">
    <source>
        <dbReference type="EMBL" id="UUX93539.1"/>
    </source>
</evidence>
<dbReference type="Gene3D" id="3.30.450.20">
    <property type="entry name" value="PAS domain"/>
    <property type="match status" value="1"/>
</dbReference>